<dbReference type="GO" id="GO:0005737">
    <property type="term" value="C:cytoplasm"/>
    <property type="evidence" value="ECO:0007669"/>
    <property type="project" value="UniProtKB-SubCell"/>
</dbReference>
<keyword evidence="5" id="KW-0963">Cytoplasm</keyword>
<reference evidence="7 8" key="1">
    <citation type="journal article" date="2016" name="Nat. Commun.">
        <title>Thousands of microbial genomes shed light on interconnected biogeochemical processes in an aquifer system.</title>
        <authorList>
            <person name="Anantharaman K."/>
            <person name="Brown C.T."/>
            <person name="Hug L.A."/>
            <person name="Sharon I."/>
            <person name="Castelle C.J."/>
            <person name="Probst A.J."/>
            <person name="Thomas B.C."/>
            <person name="Singh A."/>
            <person name="Wilkins M.J."/>
            <person name="Karaoz U."/>
            <person name="Brodie E.L."/>
            <person name="Williams K.H."/>
            <person name="Hubbard S.S."/>
            <person name="Banfield J.F."/>
        </authorList>
    </citation>
    <scope>NUCLEOTIDE SEQUENCE [LARGE SCALE GENOMIC DNA]</scope>
</reference>
<feature type="domain" description="Translation elongation factor EFTs/EF1B dimerisation" evidence="6">
    <location>
        <begin position="33"/>
        <end position="121"/>
    </location>
</feature>
<dbReference type="InterPro" id="IPR018101">
    <property type="entry name" value="Transl_elong_Ts_CS"/>
</dbReference>
<dbReference type="InterPro" id="IPR001816">
    <property type="entry name" value="Transl_elong_EFTs/EF1B"/>
</dbReference>
<comment type="subcellular location">
    <subcellularLocation>
        <location evidence="5">Cytoplasm</location>
    </subcellularLocation>
</comment>
<dbReference type="PROSITE" id="PS01127">
    <property type="entry name" value="EF_TS_2"/>
    <property type="match status" value="1"/>
</dbReference>
<dbReference type="InterPro" id="IPR014039">
    <property type="entry name" value="Transl_elong_EFTs/EF1B_dimer"/>
</dbReference>
<evidence type="ECO:0000313" key="7">
    <source>
        <dbReference type="EMBL" id="OGB73809.1"/>
    </source>
</evidence>
<dbReference type="EMBL" id="METD01000001">
    <property type="protein sequence ID" value="OGB73809.1"/>
    <property type="molecule type" value="Genomic_DNA"/>
</dbReference>
<evidence type="ECO:0000256" key="5">
    <source>
        <dbReference type="HAMAP-Rule" id="MF_00050"/>
    </source>
</evidence>
<proteinExistence type="inferred from homology"/>
<dbReference type="Gene3D" id="1.10.8.10">
    <property type="entry name" value="DNA helicase RuvA subunit, C-terminal domain"/>
    <property type="match status" value="1"/>
</dbReference>
<organism evidence="7 8">
    <name type="scientific">candidate division Kazan bacterium RIFCSPLOWO2_01_FULL_45_19</name>
    <dbReference type="NCBI Taxonomy" id="1798538"/>
    <lineage>
        <taxon>Bacteria</taxon>
        <taxon>Bacteria division Kazan-3B-28</taxon>
    </lineage>
</organism>
<dbReference type="InterPro" id="IPR009060">
    <property type="entry name" value="UBA-like_sf"/>
</dbReference>
<dbReference type="Proteomes" id="UP000178085">
    <property type="component" value="Unassembled WGS sequence"/>
</dbReference>
<evidence type="ECO:0000256" key="4">
    <source>
        <dbReference type="ARBA" id="ARBA00022917"/>
    </source>
</evidence>
<dbReference type="PANTHER" id="PTHR11741">
    <property type="entry name" value="ELONGATION FACTOR TS"/>
    <property type="match status" value="1"/>
</dbReference>
<dbReference type="HAMAP" id="MF_00050">
    <property type="entry name" value="EF_Ts"/>
    <property type="match status" value="1"/>
</dbReference>
<comment type="caution">
    <text evidence="7">The sequence shown here is derived from an EMBL/GenBank/DDBJ whole genome shotgun (WGS) entry which is preliminary data.</text>
</comment>
<keyword evidence="3 5" id="KW-0251">Elongation factor</keyword>
<dbReference type="SUPFAM" id="SSF46934">
    <property type="entry name" value="UBA-like"/>
    <property type="match status" value="1"/>
</dbReference>
<keyword evidence="4 5" id="KW-0648">Protein biosynthesis</keyword>
<gene>
    <name evidence="5" type="primary">tsf</name>
    <name evidence="7" type="ORF">A3K51_03240</name>
</gene>
<comment type="function">
    <text evidence="5">Associates with the EF-Tu.GDP complex and induces the exchange of GDP to GTP. It remains bound to the aminoacyl-tRNA.EF-Tu.GTP complex up to the GTP hydrolysis stage on the ribosome.</text>
</comment>
<evidence type="ECO:0000259" key="6">
    <source>
        <dbReference type="Pfam" id="PF00889"/>
    </source>
</evidence>
<evidence type="ECO:0000313" key="8">
    <source>
        <dbReference type="Proteomes" id="UP000178085"/>
    </source>
</evidence>
<protein>
    <recommendedName>
        <fullName evidence="2 5">Elongation factor Ts</fullName>
        <shortName evidence="5">EF-Ts</shortName>
    </recommendedName>
</protein>
<dbReference type="InterPro" id="IPR036402">
    <property type="entry name" value="EF-Ts_dimer_sf"/>
</dbReference>
<dbReference type="Gene3D" id="3.30.479.20">
    <property type="entry name" value="Elongation factor Ts, dimerisation domain"/>
    <property type="match status" value="1"/>
</dbReference>
<dbReference type="Pfam" id="PF00889">
    <property type="entry name" value="EF_TS"/>
    <property type="match status" value="2"/>
</dbReference>
<comment type="similarity">
    <text evidence="1 5">Belongs to the EF-Ts family.</text>
</comment>
<dbReference type="AlphaFoldDB" id="A0A1F4NQS6"/>
<evidence type="ECO:0000256" key="1">
    <source>
        <dbReference type="ARBA" id="ARBA00005532"/>
    </source>
</evidence>
<dbReference type="FunFam" id="1.10.8.10:FF:000001">
    <property type="entry name" value="Elongation factor Ts"/>
    <property type="match status" value="1"/>
</dbReference>
<dbReference type="GO" id="GO:0003746">
    <property type="term" value="F:translation elongation factor activity"/>
    <property type="evidence" value="ECO:0007669"/>
    <property type="project" value="UniProtKB-UniRule"/>
</dbReference>
<evidence type="ECO:0000256" key="3">
    <source>
        <dbReference type="ARBA" id="ARBA00022768"/>
    </source>
</evidence>
<sequence>MEIKATDVKNLRDMTGAGMMDAKKALAEAEGNLDKAKEILKERGATIAAQKAERVVAHGVVSSYVHIGNKIGVLVEVNVETDFVARDERFISFARDIAVHVAGMNPKYISADEVPASELAEADDKDAYIKEVCLVEQPYVKNSSMTVQQLVQEQVAHFKENIQIRRFVRFELGVVSTC</sequence>
<name>A0A1F4NQS6_UNCK3</name>
<dbReference type="SUPFAM" id="SSF54713">
    <property type="entry name" value="Elongation factor Ts (EF-Ts), dimerisation domain"/>
    <property type="match status" value="1"/>
</dbReference>
<feature type="domain" description="Translation elongation factor EFTs/EF1B dimerisation" evidence="6">
    <location>
        <begin position="127"/>
        <end position="173"/>
    </location>
</feature>
<evidence type="ECO:0000256" key="2">
    <source>
        <dbReference type="ARBA" id="ARBA00016956"/>
    </source>
</evidence>
<feature type="region of interest" description="Involved in Mg(2+) ion dislocation from EF-Tu" evidence="5">
    <location>
        <begin position="81"/>
        <end position="84"/>
    </location>
</feature>
<dbReference type="PROSITE" id="PS01126">
    <property type="entry name" value="EF_TS_1"/>
    <property type="match status" value="1"/>
</dbReference>
<dbReference type="PANTHER" id="PTHR11741:SF0">
    <property type="entry name" value="ELONGATION FACTOR TS, MITOCHONDRIAL"/>
    <property type="match status" value="1"/>
</dbReference>
<accession>A0A1F4NQS6</accession>
<dbReference type="CDD" id="cd14275">
    <property type="entry name" value="UBA_EF-Ts"/>
    <property type="match status" value="1"/>
</dbReference>